<dbReference type="InterPro" id="IPR000834">
    <property type="entry name" value="Peptidase_M14"/>
</dbReference>
<comment type="cofactor">
    <cofactor evidence="1">
        <name>Zn(2+)</name>
        <dbReference type="ChEBI" id="CHEBI:29105"/>
    </cofactor>
</comment>
<keyword evidence="6" id="KW-0482">Metalloprotease</keyword>
<evidence type="ECO:0000313" key="11">
    <source>
        <dbReference type="EMBL" id="SED76984.1"/>
    </source>
</evidence>
<sequence>MTTRHGGVRAALAGLAATATTAALLATAATATAADEPPRTGFELRDGASWTTFAEEQTYLEQIDALSDRLEIEPIGATLQGRPLHLARIGNPAPPPVDELDGEKTVFIVCSQHGNEPAPREMCLQEIRDLAFTEDPELLEFLRTTTVLVVPTANPDGREANTRGNANGTDINRDHHYLEELESQAMGRVLRDLRPTIAWDAHEMGSRTLDFAMLWPRNLNVDDPLRALSGDLAQSMRDVLEDEDYVVDWYTSNTEGDERIFRNVAGLRGGVGLLTESSTANPPLERVRMQELGFYSTLDFAIENGDEVQAAIDAARANELVKGASAAPVFWGGQDNRPPAPEEILSPAACAYVLTDEQLAATELHRDLFRVDDYDSGRGFVPMAQEARPIVPLLFDGDARYPIVEARREYPDLRGTVVVGDVDTGVPNATLADGCTVNNRIQEDAEWRNHGQFVRHVTAVVNELRADGVLSGREGGAIVRSAAQSDVG</sequence>
<evidence type="ECO:0000256" key="8">
    <source>
        <dbReference type="SAM" id="MobiDB-lite"/>
    </source>
</evidence>
<evidence type="ECO:0000256" key="9">
    <source>
        <dbReference type="SAM" id="SignalP"/>
    </source>
</evidence>
<keyword evidence="4" id="KW-0378">Hydrolase</keyword>
<name>A0A1H5DDP0_9ACTN</name>
<comment type="caution">
    <text evidence="7">Lacks conserved residue(s) required for the propagation of feature annotation.</text>
</comment>
<dbReference type="SUPFAM" id="SSF53187">
    <property type="entry name" value="Zn-dependent exopeptidases"/>
    <property type="match status" value="1"/>
</dbReference>
<dbReference type="AlphaFoldDB" id="A0A1H5DDP0"/>
<keyword evidence="12" id="KW-1185">Reference proteome</keyword>
<proteinExistence type="inferred from homology"/>
<dbReference type="Proteomes" id="UP000181980">
    <property type="component" value="Unassembled WGS sequence"/>
</dbReference>
<feature type="signal peptide" evidence="9">
    <location>
        <begin position="1"/>
        <end position="33"/>
    </location>
</feature>
<keyword evidence="11" id="KW-0121">Carboxypeptidase</keyword>
<evidence type="ECO:0000256" key="7">
    <source>
        <dbReference type="PROSITE-ProRule" id="PRU01379"/>
    </source>
</evidence>
<dbReference type="CDD" id="cd06242">
    <property type="entry name" value="M14-like"/>
    <property type="match status" value="1"/>
</dbReference>
<evidence type="ECO:0000256" key="5">
    <source>
        <dbReference type="ARBA" id="ARBA00022833"/>
    </source>
</evidence>
<keyword evidence="9" id="KW-0732">Signal</keyword>
<feature type="region of interest" description="Disordered" evidence="8">
    <location>
        <begin position="153"/>
        <end position="173"/>
    </location>
</feature>
<comment type="similarity">
    <text evidence="2 7">Belongs to the peptidase M14 family.</text>
</comment>
<evidence type="ECO:0000256" key="3">
    <source>
        <dbReference type="ARBA" id="ARBA00022670"/>
    </source>
</evidence>
<dbReference type="GO" id="GO:0005615">
    <property type="term" value="C:extracellular space"/>
    <property type="evidence" value="ECO:0007669"/>
    <property type="project" value="TreeGrafter"/>
</dbReference>
<accession>A0A1H5DDP0</accession>
<dbReference type="OrthoDB" id="9758209at2"/>
<keyword evidence="3" id="KW-0645">Protease</keyword>
<dbReference type="PROSITE" id="PS52035">
    <property type="entry name" value="PEPTIDASE_M14"/>
    <property type="match status" value="1"/>
</dbReference>
<dbReference type="Pfam" id="PF00246">
    <property type="entry name" value="Peptidase_M14"/>
    <property type="match status" value="1"/>
</dbReference>
<organism evidence="11 12">
    <name type="scientific">Jiangella alba</name>
    <dbReference type="NCBI Taxonomy" id="561176"/>
    <lineage>
        <taxon>Bacteria</taxon>
        <taxon>Bacillati</taxon>
        <taxon>Actinomycetota</taxon>
        <taxon>Actinomycetes</taxon>
        <taxon>Jiangellales</taxon>
        <taxon>Jiangellaceae</taxon>
        <taxon>Jiangella</taxon>
    </lineage>
</organism>
<dbReference type="GO" id="GO:0006508">
    <property type="term" value="P:proteolysis"/>
    <property type="evidence" value="ECO:0007669"/>
    <property type="project" value="UniProtKB-KW"/>
</dbReference>
<feature type="chain" id="PRO_5010292796" evidence="9">
    <location>
        <begin position="34"/>
        <end position="488"/>
    </location>
</feature>
<evidence type="ECO:0000313" key="12">
    <source>
        <dbReference type="Proteomes" id="UP000181980"/>
    </source>
</evidence>
<dbReference type="GO" id="GO:0008270">
    <property type="term" value="F:zinc ion binding"/>
    <property type="evidence" value="ECO:0007669"/>
    <property type="project" value="InterPro"/>
</dbReference>
<dbReference type="Gene3D" id="3.40.630.10">
    <property type="entry name" value="Zn peptidases"/>
    <property type="match status" value="1"/>
</dbReference>
<evidence type="ECO:0000256" key="1">
    <source>
        <dbReference type="ARBA" id="ARBA00001947"/>
    </source>
</evidence>
<dbReference type="SMART" id="SM00631">
    <property type="entry name" value="Zn_pept"/>
    <property type="match status" value="1"/>
</dbReference>
<dbReference type="PANTHER" id="PTHR11705">
    <property type="entry name" value="PROTEASE FAMILY M14 CARBOXYPEPTIDASE A,B"/>
    <property type="match status" value="1"/>
</dbReference>
<dbReference type="GO" id="GO:0004181">
    <property type="term" value="F:metallocarboxypeptidase activity"/>
    <property type="evidence" value="ECO:0007669"/>
    <property type="project" value="InterPro"/>
</dbReference>
<dbReference type="STRING" id="561176.SAMN04488561_0376"/>
<keyword evidence="5" id="KW-0862">Zinc</keyword>
<evidence type="ECO:0000259" key="10">
    <source>
        <dbReference type="PROSITE" id="PS52035"/>
    </source>
</evidence>
<feature type="domain" description="Peptidase M14" evidence="10">
    <location>
        <begin position="49"/>
        <end position="278"/>
    </location>
</feature>
<reference evidence="12" key="1">
    <citation type="submission" date="2016-10" db="EMBL/GenBank/DDBJ databases">
        <authorList>
            <person name="Varghese N."/>
            <person name="Submissions S."/>
        </authorList>
    </citation>
    <scope>NUCLEOTIDE SEQUENCE [LARGE SCALE GENOMIC DNA]</scope>
    <source>
        <strain evidence="12">DSM 45237</strain>
    </source>
</reference>
<dbReference type="RefSeq" id="WP_083289053.1">
    <property type="nucleotide sequence ID" value="NZ_FNUC01000002.1"/>
</dbReference>
<dbReference type="PANTHER" id="PTHR11705:SF143">
    <property type="entry name" value="SLL0236 PROTEIN"/>
    <property type="match status" value="1"/>
</dbReference>
<evidence type="ECO:0000256" key="2">
    <source>
        <dbReference type="ARBA" id="ARBA00005988"/>
    </source>
</evidence>
<gene>
    <name evidence="11" type="ORF">SAMN04488561_0376</name>
</gene>
<protein>
    <submittedName>
        <fullName evidence="11">Zinc carboxypeptidase</fullName>
    </submittedName>
</protein>
<dbReference type="EMBL" id="FNUC01000002">
    <property type="protein sequence ID" value="SED76984.1"/>
    <property type="molecule type" value="Genomic_DNA"/>
</dbReference>
<evidence type="ECO:0000256" key="4">
    <source>
        <dbReference type="ARBA" id="ARBA00022801"/>
    </source>
</evidence>
<evidence type="ECO:0000256" key="6">
    <source>
        <dbReference type="ARBA" id="ARBA00023049"/>
    </source>
</evidence>